<evidence type="ECO:0000313" key="3">
    <source>
        <dbReference type="Proteomes" id="UP000196573"/>
    </source>
</evidence>
<keyword evidence="1" id="KW-1133">Transmembrane helix</keyword>
<protein>
    <submittedName>
        <fullName evidence="2">Uncharacterized protein</fullName>
    </submittedName>
</protein>
<gene>
    <name evidence="2" type="ORF">EHSB41UT_00183</name>
</gene>
<feature type="transmembrane region" description="Helical" evidence="1">
    <location>
        <begin position="165"/>
        <end position="194"/>
    </location>
</feature>
<name>A0A1X7AED9_9GAMM</name>
<dbReference type="Proteomes" id="UP000196573">
    <property type="component" value="Unassembled WGS sequence"/>
</dbReference>
<feature type="transmembrane region" description="Helical" evidence="1">
    <location>
        <begin position="12"/>
        <end position="40"/>
    </location>
</feature>
<sequence length="289" mass="32932">MDGIWNLPVRESLAAVASTVATAAGSLHGRIVTFCWPLHLKMALRLPANGQWALMHTGRWLPVPPIPSIISFIGYVPVLLKKRKIAKLVAQRKLIDRQLKADERNWQQGKQDADFRNLGDAQDFYTREWRYSAIVESHGKVLEQLKAQDQYLNQPWSYRGLATKVLSYGVCAAVPLCIIPGGGLYAVGLSLFLLCQNYSHDRGIQKEEWNLQRTLRKATDRYYNAGKNIQCFWADNGQQDEQDGGIRQNLVRFINLVRREKKADCPYTLAQLKGINDYRERLPDPQAKP</sequence>
<evidence type="ECO:0000256" key="1">
    <source>
        <dbReference type="SAM" id="Phobius"/>
    </source>
</evidence>
<dbReference type="RefSeq" id="WP_087105990.1">
    <property type="nucleotide sequence ID" value="NZ_CBCSCN010000012.1"/>
</dbReference>
<keyword evidence="1" id="KW-0472">Membrane</keyword>
<proteinExistence type="predicted"/>
<reference evidence="2 3" key="1">
    <citation type="submission" date="2017-03" db="EMBL/GenBank/DDBJ databases">
        <authorList>
            <person name="Afonso C.L."/>
            <person name="Miller P.J."/>
            <person name="Scott M.A."/>
            <person name="Spackman E."/>
            <person name="Goraichik I."/>
            <person name="Dimitrov K.M."/>
            <person name="Suarez D.L."/>
            <person name="Swayne D.E."/>
        </authorList>
    </citation>
    <scope>NUCLEOTIDE SEQUENCE [LARGE SCALE GENOMIC DNA]</scope>
    <source>
        <strain evidence="2">SB41UT1</strain>
    </source>
</reference>
<feature type="transmembrane region" description="Helical" evidence="1">
    <location>
        <begin position="60"/>
        <end position="80"/>
    </location>
</feature>
<keyword evidence="3" id="KW-1185">Reference proteome</keyword>
<organism evidence="2 3">
    <name type="scientific">Parendozoicomonas haliclonae</name>
    <dbReference type="NCBI Taxonomy" id="1960125"/>
    <lineage>
        <taxon>Bacteria</taxon>
        <taxon>Pseudomonadati</taxon>
        <taxon>Pseudomonadota</taxon>
        <taxon>Gammaproteobacteria</taxon>
        <taxon>Oceanospirillales</taxon>
        <taxon>Endozoicomonadaceae</taxon>
        <taxon>Parendozoicomonas</taxon>
    </lineage>
</organism>
<dbReference type="EMBL" id="FWPT01000001">
    <property type="protein sequence ID" value="SMA32713.1"/>
    <property type="molecule type" value="Genomic_DNA"/>
</dbReference>
<evidence type="ECO:0000313" key="2">
    <source>
        <dbReference type="EMBL" id="SMA32713.1"/>
    </source>
</evidence>
<dbReference type="AlphaFoldDB" id="A0A1X7AED9"/>
<accession>A0A1X7AED9</accession>
<keyword evidence="1" id="KW-0812">Transmembrane</keyword>